<feature type="transmembrane region" description="Helical" evidence="1">
    <location>
        <begin position="16"/>
        <end position="37"/>
    </location>
</feature>
<dbReference type="EMBL" id="CM027684">
    <property type="protein sequence ID" value="KAG0530887.1"/>
    <property type="molecule type" value="Genomic_DNA"/>
</dbReference>
<feature type="transmembrane region" description="Helical" evidence="1">
    <location>
        <begin position="393"/>
        <end position="417"/>
    </location>
</feature>
<dbReference type="AlphaFoldDB" id="A0A921R1E8"/>
<organism evidence="3 4">
    <name type="scientific">Sorghum bicolor</name>
    <name type="common">Sorghum</name>
    <name type="synonym">Sorghum vulgare</name>
    <dbReference type="NCBI Taxonomy" id="4558"/>
    <lineage>
        <taxon>Eukaryota</taxon>
        <taxon>Viridiplantae</taxon>
        <taxon>Streptophyta</taxon>
        <taxon>Embryophyta</taxon>
        <taxon>Tracheophyta</taxon>
        <taxon>Spermatophyta</taxon>
        <taxon>Magnoliopsida</taxon>
        <taxon>Liliopsida</taxon>
        <taxon>Poales</taxon>
        <taxon>Poaceae</taxon>
        <taxon>PACMAD clade</taxon>
        <taxon>Panicoideae</taxon>
        <taxon>Andropogonodae</taxon>
        <taxon>Andropogoneae</taxon>
        <taxon>Sorghinae</taxon>
        <taxon>Sorghum</taxon>
    </lineage>
</organism>
<protein>
    <recommendedName>
        <fullName evidence="2">DUF4220 domain-containing protein</fullName>
    </recommendedName>
</protein>
<gene>
    <name evidence="3" type="ORF">BDA96_05G225800</name>
</gene>
<dbReference type="Pfam" id="PF04578">
    <property type="entry name" value="DUF594"/>
    <property type="match status" value="1"/>
</dbReference>
<sequence length="824" mass="91121">MDTTAAISSKPGKREIRATILLAAVAFHAPLLLVLSSRQRRGANPVGRFLLWSVSAAYFPLMTSVLSYLTTYIPSAGAQATGVLVLVILVQFLRAKADMAAMAVAAVASPASGDDDVNSLKIRPSTESFINTFWVAGLVIYNIISTALKDLKSRDSNADDLENAWLMIEVMVLISPLWALGACRTVLRFAAFQRATDSFALGRNVQLIDGYMLQLREEGGWFVDGGEMAAAGQQPQHRLPDEVQVPPLIVTGESKKDVEESPLGYHVKPSSLKQQQGAEAWRKKSSRLVTLDRVWKSDSDDDNRRPLQPEDKDLCLSFALFKCLRRRFAGYRLAAEAGSTWAFRFVCDGLLLDRSRNKDDYERVFRVIATELSFASDFFHSPLPVASLGTTAAALHFVFSLIILPSLLLLAFVLLVIYVEIVGSSSKHYCYPLELLALILTLTNAGLEISEMVASVRSNWTKISIIGHIVRSKHHCTRRFLAWLLRRCKTPKFWHDKIQQTQMLKTDLFVVQQRPCAWSRRRLRASSRLSRQLLSLGWGRNHHDKIKVPLVVKKAILESLRSSGGQLSDGTAAIKRHAFATGNDITWACRDDGVVTITDAILVWHIATTLFDMKCRSSSPASSPSPATPPVVANDSSKAVVACCLSRYCMHLVAEAPELLPDKPAWITRRYEAVKKRIEEAPKCSGDESSVYQHLVDTFSGGGDGGNSHDVLINGVRLGKQLVEEAEIRRRQRSQGGGRGAEAGAQAEDEVWELLSDFWSEMVLYLAPSDNVKVHIEALQRGGELITLLWALLLHAGITSRPVEYNFIACVRLSTGDPDAIAHH</sequence>
<feature type="transmembrane region" description="Helical" evidence="1">
    <location>
        <begin position="128"/>
        <end position="144"/>
    </location>
</feature>
<comment type="caution">
    <text evidence="3">The sequence shown here is derived from an EMBL/GenBank/DDBJ whole genome shotgun (WGS) entry which is preliminary data.</text>
</comment>
<reference evidence="3" key="1">
    <citation type="journal article" date="2019" name="BMC Genomics">
        <title>A new reference genome for Sorghum bicolor reveals high levels of sequence similarity between sweet and grain genotypes: implications for the genetics of sugar metabolism.</title>
        <authorList>
            <person name="Cooper E.A."/>
            <person name="Brenton Z.W."/>
            <person name="Flinn B.S."/>
            <person name="Jenkins J."/>
            <person name="Shu S."/>
            <person name="Flowers D."/>
            <person name="Luo F."/>
            <person name="Wang Y."/>
            <person name="Xia P."/>
            <person name="Barry K."/>
            <person name="Daum C."/>
            <person name="Lipzen A."/>
            <person name="Yoshinaga Y."/>
            <person name="Schmutz J."/>
            <person name="Saski C."/>
            <person name="Vermerris W."/>
            <person name="Kresovich S."/>
        </authorList>
    </citation>
    <scope>NUCLEOTIDE SEQUENCE</scope>
</reference>
<reference evidence="3" key="2">
    <citation type="submission" date="2020-10" db="EMBL/GenBank/DDBJ databases">
        <authorList>
            <person name="Cooper E.A."/>
            <person name="Brenton Z.W."/>
            <person name="Flinn B.S."/>
            <person name="Jenkins J."/>
            <person name="Shu S."/>
            <person name="Flowers D."/>
            <person name="Luo F."/>
            <person name="Wang Y."/>
            <person name="Xia P."/>
            <person name="Barry K."/>
            <person name="Daum C."/>
            <person name="Lipzen A."/>
            <person name="Yoshinaga Y."/>
            <person name="Schmutz J."/>
            <person name="Saski C."/>
            <person name="Vermerris W."/>
            <person name="Kresovich S."/>
        </authorList>
    </citation>
    <scope>NUCLEOTIDE SEQUENCE</scope>
</reference>
<accession>A0A921R1E8</accession>
<dbReference type="InterPro" id="IPR007658">
    <property type="entry name" value="DUF594"/>
</dbReference>
<evidence type="ECO:0000256" key="1">
    <source>
        <dbReference type="SAM" id="Phobius"/>
    </source>
</evidence>
<evidence type="ECO:0000313" key="3">
    <source>
        <dbReference type="EMBL" id="KAG0530887.1"/>
    </source>
</evidence>
<feature type="transmembrane region" description="Helical" evidence="1">
    <location>
        <begin position="164"/>
        <end position="187"/>
    </location>
</feature>
<feature type="transmembrane region" description="Helical" evidence="1">
    <location>
        <begin position="76"/>
        <end position="93"/>
    </location>
</feature>
<keyword evidence="1" id="KW-0812">Transmembrane</keyword>
<dbReference type="Pfam" id="PF13968">
    <property type="entry name" value="DUF4220"/>
    <property type="match status" value="1"/>
</dbReference>
<evidence type="ECO:0000313" key="4">
    <source>
        <dbReference type="Proteomes" id="UP000807115"/>
    </source>
</evidence>
<proteinExistence type="predicted"/>
<feature type="transmembrane region" description="Helical" evidence="1">
    <location>
        <begin position="49"/>
        <end position="70"/>
    </location>
</feature>
<keyword evidence="1" id="KW-0472">Membrane</keyword>
<dbReference type="Proteomes" id="UP000807115">
    <property type="component" value="Chromosome 5"/>
</dbReference>
<dbReference type="PANTHER" id="PTHR31325">
    <property type="entry name" value="OS01G0798800 PROTEIN-RELATED"/>
    <property type="match status" value="1"/>
</dbReference>
<dbReference type="InterPro" id="IPR025315">
    <property type="entry name" value="DUF4220"/>
</dbReference>
<evidence type="ECO:0000259" key="2">
    <source>
        <dbReference type="Pfam" id="PF13968"/>
    </source>
</evidence>
<name>A0A921R1E8_SORBI</name>
<keyword evidence="1" id="KW-1133">Transmembrane helix</keyword>
<feature type="domain" description="DUF4220" evidence="2">
    <location>
        <begin position="118"/>
        <end position="505"/>
    </location>
</feature>